<evidence type="ECO:0000313" key="8">
    <source>
        <dbReference type="Proteomes" id="UP000598971"/>
    </source>
</evidence>
<dbReference type="Pfam" id="PF02631">
    <property type="entry name" value="RecX_HTH2"/>
    <property type="match status" value="1"/>
</dbReference>
<comment type="caution">
    <text evidence="7">The sequence shown here is derived from an EMBL/GenBank/DDBJ whole genome shotgun (WGS) entry which is preliminary data.</text>
</comment>
<sequence length="125" mass="14282">MGLYKSQVEPMLSILIEENYLNEERFATQFAGGRFRIKNWGKTKIKYELQLKKVSTANIKLALSQINEDDYLATAHKLAAKKWALLQKDPVHQRMYKTQQYLLQKGFESAIAKQAADKAAANTTS</sequence>
<dbReference type="InterPro" id="IPR036388">
    <property type="entry name" value="WH-like_DNA-bd_sf"/>
</dbReference>
<accession>A0A8J8FJI4</accession>
<comment type="subcellular location">
    <subcellularLocation>
        <location evidence="1">Cytoplasm</location>
    </subcellularLocation>
</comment>
<evidence type="ECO:0000313" key="7">
    <source>
        <dbReference type="EMBL" id="NNV57494.1"/>
    </source>
</evidence>
<dbReference type="EMBL" id="WHPF01000015">
    <property type="protein sequence ID" value="NNV57494.1"/>
    <property type="molecule type" value="Genomic_DNA"/>
</dbReference>
<proteinExistence type="inferred from homology"/>
<evidence type="ECO:0000256" key="3">
    <source>
        <dbReference type="ARBA" id="ARBA00018111"/>
    </source>
</evidence>
<dbReference type="GO" id="GO:0006282">
    <property type="term" value="P:regulation of DNA repair"/>
    <property type="evidence" value="ECO:0007669"/>
    <property type="project" value="InterPro"/>
</dbReference>
<dbReference type="GO" id="GO:0005737">
    <property type="term" value="C:cytoplasm"/>
    <property type="evidence" value="ECO:0007669"/>
    <property type="project" value="UniProtKB-SubCell"/>
</dbReference>
<feature type="domain" description="RecX third three-helical" evidence="6">
    <location>
        <begin position="69"/>
        <end position="115"/>
    </location>
</feature>
<dbReference type="PANTHER" id="PTHR33602">
    <property type="entry name" value="REGULATORY PROTEIN RECX FAMILY PROTEIN"/>
    <property type="match status" value="1"/>
</dbReference>
<dbReference type="Proteomes" id="UP000598971">
    <property type="component" value="Unassembled WGS sequence"/>
</dbReference>
<dbReference type="AlphaFoldDB" id="A0A8J8FJI4"/>
<dbReference type="Pfam" id="PF21981">
    <property type="entry name" value="RecX_HTH3"/>
    <property type="match status" value="1"/>
</dbReference>
<evidence type="ECO:0000259" key="6">
    <source>
        <dbReference type="Pfam" id="PF21981"/>
    </source>
</evidence>
<reference evidence="7" key="1">
    <citation type="submission" date="2019-10" db="EMBL/GenBank/DDBJ databases">
        <title>Draft genome sequence of Panacibacter sp. KCS-6.</title>
        <authorList>
            <person name="Yim K.J."/>
        </authorList>
    </citation>
    <scope>NUCLEOTIDE SEQUENCE</scope>
    <source>
        <strain evidence="7">KCS-6</strain>
    </source>
</reference>
<comment type="similarity">
    <text evidence="2">Belongs to the RecX family.</text>
</comment>
<dbReference type="InterPro" id="IPR003783">
    <property type="entry name" value="Regulatory_RecX"/>
</dbReference>
<evidence type="ECO:0000256" key="2">
    <source>
        <dbReference type="ARBA" id="ARBA00009695"/>
    </source>
</evidence>
<evidence type="ECO:0000256" key="4">
    <source>
        <dbReference type="ARBA" id="ARBA00022490"/>
    </source>
</evidence>
<keyword evidence="8" id="KW-1185">Reference proteome</keyword>
<organism evidence="7 8">
    <name type="scientific">Limnovirga soli</name>
    <dbReference type="NCBI Taxonomy" id="2656915"/>
    <lineage>
        <taxon>Bacteria</taxon>
        <taxon>Pseudomonadati</taxon>
        <taxon>Bacteroidota</taxon>
        <taxon>Chitinophagia</taxon>
        <taxon>Chitinophagales</taxon>
        <taxon>Chitinophagaceae</taxon>
        <taxon>Limnovirga</taxon>
    </lineage>
</organism>
<gene>
    <name evidence="7" type="ORF">GD597_18620</name>
</gene>
<name>A0A8J8FJI4_9BACT</name>
<dbReference type="PANTHER" id="PTHR33602:SF1">
    <property type="entry name" value="REGULATORY PROTEIN RECX FAMILY PROTEIN"/>
    <property type="match status" value="1"/>
</dbReference>
<evidence type="ECO:0000259" key="5">
    <source>
        <dbReference type="Pfam" id="PF02631"/>
    </source>
</evidence>
<feature type="domain" description="RecX second three-helical" evidence="5">
    <location>
        <begin position="22"/>
        <end position="63"/>
    </location>
</feature>
<protein>
    <recommendedName>
        <fullName evidence="3">Regulatory protein RecX</fullName>
    </recommendedName>
</protein>
<evidence type="ECO:0000256" key="1">
    <source>
        <dbReference type="ARBA" id="ARBA00004496"/>
    </source>
</evidence>
<dbReference type="InterPro" id="IPR053924">
    <property type="entry name" value="RecX_HTH_2nd"/>
</dbReference>
<dbReference type="InterPro" id="IPR053925">
    <property type="entry name" value="RecX_HTH_3rd"/>
</dbReference>
<dbReference type="Gene3D" id="1.10.10.10">
    <property type="entry name" value="Winged helix-like DNA-binding domain superfamily/Winged helix DNA-binding domain"/>
    <property type="match status" value="2"/>
</dbReference>
<keyword evidence="4" id="KW-0963">Cytoplasm</keyword>